<dbReference type="SUPFAM" id="SSF52402">
    <property type="entry name" value="Adenine nucleotide alpha hydrolases-like"/>
    <property type="match status" value="2"/>
</dbReference>
<feature type="domain" description="UspA" evidence="2">
    <location>
        <begin position="4"/>
        <end position="136"/>
    </location>
</feature>
<proteinExistence type="inferred from homology"/>
<comment type="caution">
    <text evidence="3">The sequence shown here is derived from an EMBL/GenBank/DDBJ whole genome shotgun (WGS) entry which is preliminary data.</text>
</comment>
<evidence type="ECO:0000313" key="3">
    <source>
        <dbReference type="EMBL" id="TYT63328.1"/>
    </source>
</evidence>
<name>A0A5D5AN85_9EURY</name>
<dbReference type="InterPro" id="IPR006016">
    <property type="entry name" value="UspA"/>
</dbReference>
<dbReference type="InterPro" id="IPR014729">
    <property type="entry name" value="Rossmann-like_a/b/a_fold"/>
</dbReference>
<evidence type="ECO:0000256" key="1">
    <source>
        <dbReference type="ARBA" id="ARBA00008791"/>
    </source>
</evidence>
<evidence type="ECO:0000259" key="2">
    <source>
        <dbReference type="Pfam" id="PF00582"/>
    </source>
</evidence>
<dbReference type="PANTHER" id="PTHR46268:SF6">
    <property type="entry name" value="UNIVERSAL STRESS PROTEIN UP12"/>
    <property type="match status" value="1"/>
</dbReference>
<dbReference type="CDD" id="cd00293">
    <property type="entry name" value="USP-like"/>
    <property type="match status" value="2"/>
</dbReference>
<feature type="domain" description="UspA" evidence="2">
    <location>
        <begin position="149"/>
        <end position="268"/>
    </location>
</feature>
<dbReference type="PANTHER" id="PTHR46268">
    <property type="entry name" value="STRESS RESPONSE PROTEIN NHAX"/>
    <property type="match status" value="1"/>
</dbReference>
<dbReference type="Gene3D" id="3.40.50.12370">
    <property type="match status" value="1"/>
</dbReference>
<evidence type="ECO:0000313" key="4">
    <source>
        <dbReference type="Proteomes" id="UP000324104"/>
    </source>
</evidence>
<keyword evidence="4" id="KW-1185">Reference proteome</keyword>
<dbReference type="Proteomes" id="UP000324104">
    <property type="component" value="Unassembled WGS sequence"/>
</dbReference>
<reference evidence="3 4" key="1">
    <citation type="submission" date="2019-08" db="EMBL/GenBank/DDBJ databases">
        <title>Archaea genome.</title>
        <authorList>
            <person name="Kajale S."/>
            <person name="Shouche Y."/>
            <person name="Deshpande N."/>
            <person name="Sharma A."/>
        </authorList>
    </citation>
    <scope>NUCLEOTIDE SEQUENCE [LARGE SCALE GENOMIC DNA]</scope>
    <source>
        <strain evidence="3 4">ESP3B_9</strain>
    </source>
</reference>
<dbReference type="EMBL" id="VTAW01000003">
    <property type="protein sequence ID" value="TYT63328.1"/>
    <property type="molecule type" value="Genomic_DNA"/>
</dbReference>
<dbReference type="Pfam" id="PF00582">
    <property type="entry name" value="Usp"/>
    <property type="match status" value="2"/>
</dbReference>
<organism evidence="3 4">
    <name type="scientific">Natrialba swarupiae</name>
    <dbReference type="NCBI Taxonomy" id="2448032"/>
    <lineage>
        <taxon>Archaea</taxon>
        <taxon>Methanobacteriati</taxon>
        <taxon>Methanobacteriota</taxon>
        <taxon>Stenosarchaea group</taxon>
        <taxon>Halobacteria</taxon>
        <taxon>Halobacteriales</taxon>
        <taxon>Natrialbaceae</taxon>
        <taxon>Natrialba</taxon>
    </lineage>
</organism>
<sequence>MSADRLLVPVANPETADRLLDTAVDLAADRDLELLVLSVVTVPMQLSLSQARTSLETDDREQLVDDAVDRVRGYGVDASGRIRFARSVASGICGVATDADAEAVLLGWRGQPRRRDVVLGSHIDAVLEEAPSDVLVERIDRDRESVSSVLVPVAGGPNTRLAASIAGSLARTHDARAELLTVVPDRTETVVGDARDLLTRTSPELGAVSSVEETVLEGPVVETIVERSERHDVTVVGAAEGGLFRRVLVGDVPETIGREADGTVLMAKRHEPVSSALRRRARDRVGSLFR</sequence>
<accession>A0A5D5AN85</accession>
<protein>
    <submittedName>
        <fullName evidence="3">Universal stress protein</fullName>
    </submittedName>
</protein>
<dbReference type="AlphaFoldDB" id="A0A5D5AN85"/>
<dbReference type="RefSeq" id="WP_149080304.1">
    <property type="nucleotide sequence ID" value="NZ_VTAW01000003.1"/>
</dbReference>
<dbReference type="Gene3D" id="3.40.50.620">
    <property type="entry name" value="HUPs"/>
    <property type="match status" value="1"/>
</dbReference>
<gene>
    <name evidence="3" type="ORF">FYC77_04460</name>
</gene>
<comment type="similarity">
    <text evidence="1">Belongs to the universal stress protein A family.</text>
</comment>